<feature type="domain" description="TF-B3" evidence="6">
    <location>
        <begin position="228"/>
        <end position="294"/>
    </location>
</feature>
<evidence type="ECO:0000256" key="5">
    <source>
        <dbReference type="ARBA" id="ARBA00023242"/>
    </source>
</evidence>
<evidence type="ECO:0000313" key="7">
    <source>
        <dbReference type="EMBL" id="KAF4396825.1"/>
    </source>
</evidence>
<dbReference type="InterPro" id="IPR015300">
    <property type="entry name" value="DNA-bd_pseudobarrel_sf"/>
</dbReference>
<dbReference type="Proteomes" id="UP000525078">
    <property type="component" value="Unassembled WGS sequence"/>
</dbReference>
<protein>
    <recommendedName>
        <fullName evidence="6">TF-B3 domain-containing protein</fullName>
    </recommendedName>
</protein>
<evidence type="ECO:0000256" key="1">
    <source>
        <dbReference type="ARBA" id="ARBA00004123"/>
    </source>
</evidence>
<proteinExistence type="predicted"/>
<name>A0A7J6HP77_CANSA</name>
<evidence type="ECO:0000256" key="3">
    <source>
        <dbReference type="ARBA" id="ARBA00023125"/>
    </source>
</evidence>
<dbReference type="InterPro" id="IPR050655">
    <property type="entry name" value="Plant_B3_domain"/>
</dbReference>
<dbReference type="InterPro" id="IPR003340">
    <property type="entry name" value="B3_DNA-bd"/>
</dbReference>
<evidence type="ECO:0000256" key="4">
    <source>
        <dbReference type="ARBA" id="ARBA00023163"/>
    </source>
</evidence>
<dbReference type="SMART" id="SM01019">
    <property type="entry name" value="B3"/>
    <property type="match status" value="2"/>
</dbReference>
<gene>
    <name evidence="7" type="ORF">F8388_004793</name>
</gene>
<dbReference type="PANTHER" id="PTHR31920">
    <property type="entry name" value="B3 DOMAIN-CONTAINING"/>
    <property type="match status" value="1"/>
</dbReference>
<keyword evidence="2" id="KW-0805">Transcription regulation</keyword>
<dbReference type="GO" id="GO:0003677">
    <property type="term" value="F:DNA binding"/>
    <property type="evidence" value="ECO:0007669"/>
    <property type="project" value="UniProtKB-KW"/>
</dbReference>
<dbReference type="AlphaFoldDB" id="A0A7J6HP77"/>
<dbReference type="SUPFAM" id="SSF101936">
    <property type="entry name" value="DNA-binding pseudobarrel domain"/>
    <property type="match status" value="2"/>
</dbReference>
<sequence length="310" mass="36050">MLPTKFTKKLGNELFAVAKLIVPSGQFWEVRLEKVDNKIWFKHGWQEFVNFYSISYGNLLIFRYEGESEFHVCILNNTFTEIDYPIPLNDLSSNFVDPNLDNEIHLQLPHSSSKTRIVNKLGDKQVFKRVQTPLSNPKTERSNKIFRTNAASIDCTKASRAVKTEEETPVEQSGYANVPRSSAKMEKEENFFLNHEENTNLILPRGFPHVPAMYTQKNMNQCCGFVHLVVHGNETQKWRIQCLPRRDQPSCRELSYGWSKFAMDNNLKEGDVCVFELVEKGENIVLKVWIYYAREGQWRKGLKQECVLFV</sequence>
<evidence type="ECO:0000256" key="2">
    <source>
        <dbReference type="ARBA" id="ARBA00023015"/>
    </source>
</evidence>
<comment type="caution">
    <text evidence="7">The sequence shown here is derived from an EMBL/GenBank/DDBJ whole genome shotgun (WGS) entry which is preliminary data.</text>
</comment>
<organism evidence="7 8">
    <name type="scientific">Cannabis sativa</name>
    <name type="common">Hemp</name>
    <name type="synonym">Marijuana</name>
    <dbReference type="NCBI Taxonomy" id="3483"/>
    <lineage>
        <taxon>Eukaryota</taxon>
        <taxon>Viridiplantae</taxon>
        <taxon>Streptophyta</taxon>
        <taxon>Embryophyta</taxon>
        <taxon>Tracheophyta</taxon>
        <taxon>Spermatophyta</taxon>
        <taxon>Magnoliopsida</taxon>
        <taxon>eudicotyledons</taxon>
        <taxon>Gunneridae</taxon>
        <taxon>Pentapetalae</taxon>
        <taxon>rosids</taxon>
        <taxon>fabids</taxon>
        <taxon>Rosales</taxon>
        <taxon>Cannabaceae</taxon>
        <taxon>Cannabis</taxon>
    </lineage>
</organism>
<dbReference type="EMBL" id="JAATIP010000001">
    <property type="protein sequence ID" value="KAF4396825.1"/>
    <property type="molecule type" value="Genomic_DNA"/>
</dbReference>
<feature type="domain" description="TF-B3" evidence="6">
    <location>
        <begin position="1"/>
        <end position="78"/>
    </location>
</feature>
<keyword evidence="4" id="KW-0804">Transcription</keyword>
<comment type="subcellular location">
    <subcellularLocation>
        <location evidence="1">Nucleus</location>
    </subcellularLocation>
</comment>
<reference evidence="7 8" key="1">
    <citation type="journal article" date="2020" name="bioRxiv">
        <title>Sequence and annotation of 42 cannabis genomes reveals extensive copy number variation in cannabinoid synthesis and pathogen resistance genes.</title>
        <authorList>
            <person name="Mckernan K.J."/>
            <person name="Helbert Y."/>
            <person name="Kane L.T."/>
            <person name="Ebling H."/>
            <person name="Zhang L."/>
            <person name="Liu B."/>
            <person name="Eaton Z."/>
            <person name="Mclaughlin S."/>
            <person name="Kingan S."/>
            <person name="Baybayan P."/>
            <person name="Concepcion G."/>
            <person name="Jordan M."/>
            <person name="Riva A."/>
            <person name="Barbazuk W."/>
            <person name="Harkins T."/>
        </authorList>
    </citation>
    <scope>NUCLEOTIDE SEQUENCE [LARGE SCALE GENOMIC DNA]</scope>
    <source>
        <strain evidence="8">cv. Jamaican Lion 4</strain>
        <tissue evidence="7">Leaf</tissue>
    </source>
</reference>
<dbReference type="CDD" id="cd10017">
    <property type="entry name" value="B3_DNA"/>
    <property type="match status" value="2"/>
</dbReference>
<keyword evidence="5" id="KW-0539">Nucleus</keyword>
<dbReference type="Pfam" id="PF02362">
    <property type="entry name" value="B3"/>
    <property type="match status" value="2"/>
</dbReference>
<dbReference type="PROSITE" id="PS50863">
    <property type="entry name" value="B3"/>
    <property type="match status" value="2"/>
</dbReference>
<dbReference type="GO" id="GO:0005634">
    <property type="term" value="C:nucleus"/>
    <property type="evidence" value="ECO:0007669"/>
    <property type="project" value="UniProtKB-SubCell"/>
</dbReference>
<evidence type="ECO:0000313" key="8">
    <source>
        <dbReference type="Proteomes" id="UP000525078"/>
    </source>
</evidence>
<keyword evidence="3" id="KW-0238">DNA-binding</keyword>
<evidence type="ECO:0000259" key="6">
    <source>
        <dbReference type="PROSITE" id="PS50863"/>
    </source>
</evidence>
<dbReference type="PANTHER" id="PTHR31920:SF37">
    <property type="entry name" value="B3 DOMAIN-CONTAINING TRANSCRIPTION FACTOR VRN1"/>
    <property type="match status" value="1"/>
</dbReference>
<dbReference type="Gene3D" id="2.40.330.10">
    <property type="entry name" value="DNA-binding pseudobarrel domain"/>
    <property type="match status" value="2"/>
</dbReference>
<accession>A0A7J6HP77</accession>